<evidence type="ECO:0000313" key="9">
    <source>
        <dbReference type="EMBL" id="ATP58491.1"/>
    </source>
</evidence>
<dbReference type="InterPro" id="IPR002656">
    <property type="entry name" value="Acyl_transf_3_dom"/>
</dbReference>
<proteinExistence type="inferred from homology"/>
<keyword evidence="6 7" id="KW-0472">Membrane</keyword>
<feature type="transmembrane region" description="Helical" evidence="7">
    <location>
        <begin position="324"/>
        <end position="346"/>
    </location>
</feature>
<gene>
    <name evidence="9" type="ORF">CPT03_19495</name>
</gene>
<feature type="transmembrane region" description="Helical" evidence="7">
    <location>
        <begin position="226"/>
        <end position="244"/>
    </location>
</feature>
<feature type="transmembrane region" description="Helical" evidence="7">
    <location>
        <begin position="135"/>
        <end position="160"/>
    </location>
</feature>
<protein>
    <recommendedName>
        <fullName evidence="8">Acyltransferase 3 domain-containing protein</fullName>
    </recommendedName>
</protein>
<keyword evidence="10" id="KW-1185">Reference proteome</keyword>
<name>A0A2D1UAB6_9SPHI</name>
<feature type="domain" description="Acyltransferase 3" evidence="8">
    <location>
        <begin position="15"/>
        <end position="329"/>
    </location>
</feature>
<dbReference type="GO" id="GO:0009246">
    <property type="term" value="P:enterobacterial common antigen biosynthetic process"/>
    <property type="evidence" value="ECO:0007669"/>
    <property type="project" value="TreeGrafter"/>
</dbReference>
<evidence type="ECO:0000256" key="3">
    <source>
        <dbReference type="ARBA" id="ARBA00022475"/>
    </source>
</evidence>
<dbReference type="EMBL" id="CP024091">
    <property type="protein sequence ID" value="ATP58491.1"/>
    <property type="molecule type" value="Genomic_DNA"/>
</dbReference>
<evidence type="ECO:0000256" key="6">
    <source>
        <dbReference type="ARBA" id="ARBA00023136"/>
    </source>
</evidence>
<evidence type="ECO:0000256" key="4">
    <source>
        <dbReference type="ARBA" id="ARBA00022692"/>
    </source>
</evidence>
<dbReference type="PANTHER" id="PTHR40074:SF2">
    <property type="entry name" value="O-ACETYLTRANSFERASE WECH"/>
    <property type="match status" value="1"/>
</dbReference>
<dbReference type="PANTHER" id="PTHR40074">
    <property type="entry name" value="O-ACETYLTRANSFERASE WECH"/>
    <property type="match status" value="1"/>
</dbReference>
<feature type="transmembrane region" description="Helical" evidence="7">
    <location>
        <begin position="264"/>
        <end position="282"/>
    </location>
</feature>
<keyword evidence="3" id="KW-1003">Cell membrane</keyword>
<dbReference type="KEGG" id="pgs:CPT03_19495"/>
<comment type="subcellular location">
    <subcellularLocation>
        <location evidence="1">Cell membrane</location>
        <topology evidence="1">Multi-pass membrane protein</topology>
    </subcellularLocation>
</comment>
<feature type="transmembrane region" description="Helical" evidence="7">
    <location>
        <begin position="93"/>
        <end position="115"/>
    </location>
</feature>
<dbReference type="RefSeq" id="WP_099440389.1">
    <property type="nucleotide sequence ID" value="NZ_CP024091.1"/>
</dbReference>
<evidence type="ECO:0000256" key="5">
    <source>
        <dbReference type="ARBA" id="ARBA00022989"/>
    </source>
</evidence>
<dbReference type="Pfam" id="PF01757">
    <property type="entry name" value="Acyl_transf_3"/>
    <property type="match status" value="1"/>
</dbReference>
<accession>A0A2D1UAB6</accession>
<evidence type="ECO:0000256" key="7">
    <source>
        <dbReference type="SAM" id="Phobius"/>
    </source>
</evidence>
<feature type="transmembrane region" description="Helical" evidence="7">
    <location>
        <begin position="20"/>
        <end position="41"/>
    </location>
</feature>
<sequence>MDKKREEKTVKKNFDFVDTIRCISMMGIVFEHSAAIQSGIYSSTFDTAVESSLIQSFKFSTIAFFLIGGFLINHKFQEYSTKQYLKNRFKSTIRPWLFWLLVYVALMMIDRYVSYLRGGDDAVVTNFLGTTWNHFVFGLCYTSSWFVLNFLLCICILLIFKKYLYNWWFGVVLGIVSLVYSLNLYHNWFVTNHSMALFGFIFYLWLGVILNRYFDRVMNYINRISWPIMILTVVVLFVLAILESFELLSLGSKDAYNTLRVSNIIYSFGMFALLLKIGNIEVLQKKMEPRQTTFGIYLVHYVLVVRLLPLIFQPMKLDYLNYSVWVNSGIHISRFLIVYGLSFFLVKLIRLTRAKWIVGG</sequence>
<dbReference type="OrthoDB" id="1495770at2"/>
<dbReference type="GO" id="GO:0005886">
    <property type="term" value="C:plasma membrane"/>
    <property type="evidence" value="ECO:0007669"/>
    <property type="project" value="UniProtKB-SubCell"/>
</dbReference>
<feature type="transmembrane region" description="Helical" evidence="7">
    <location>
        <begin position="53"/>
        <end position="72"/>
    </location>
</feature>
<reference evidence="9 10" key="1">
    <citation type="submission" date="2017-10" db="EMBL/GenBank/DDBJ databases">
        <title>Whole genome of Pedobacter ginsengisoli T01R-27 isolated from tomato rhizosphere.</title>
        <authorList>
            <person name="Weon H.-Y."/>
            <person name="Lee S.A."/>
            <person name="Sang M.K."/>
            <person name="Song J."/>
        </authorList>
    </citation>
    <scope>NUCLEOTIDE SEQUENCE [LARGE SCALE GENOMIC DNA]</scope>
    <source>
        <strain evidence="9 10">T01R-27</strain>
    </source>
</reference>
<feature type="transmembrane region" description="Helical" evidence="7">
    <location>
        <begin position="294"/>
        <end position="312"/>
    </location>
</feature>
<comment type="similarity">
    <text evidence="2">Belongs to the acyltransferase 3 family.</text>
</comment>
<evidence type="ECO:0000256" key="1">
    <source>
        <dbReference type="ARBA" id="ARBA00004651"/>
    </source>
</evidence>
<evidence type="ECO:0000259" key="8">
    <source>
        <dbReference type="Pfam" id="PF01757"/>
    </source>
</evidence>
<organism evidence="9 10">
    <name type="scientific">Pedobacter ginsengisoli</name>
    <dbReference type="NCBI Taxonomy" id="363852"/>
    <lineage>
        <taxon>Bacteria</taxon>
        <taxon>Pseudomonadati</taxon>
        <taxon>Bacteroidota</taxon>
        <taxon>Sphingobacteriia</taxon>
        <taxon>Sphingobacteriales</taxon>
        <taxon>Sphingobacteriaceae</taxon>
        <taxon>Pedobacter</taxon>
    </lineage>
</organism>
<keyword evidence="5 7" id="KW-1133">Transmembrane helix</keyword>
<evidence type="ECO:0000256" key="2">
    <source>
        <dbReference type="ARBA" id="ARBA00007400"/>
    </source>
</evidence>
<feature type="transmembrane region" description="Helical" evidence="7">
    <location>
        <begin position="195"/>
        <end position="214"/>
    </location>
</feature>
<evidence type="ECO:0000313" key="10">
    <source>
        <dbReference type="Proteomes" id="UP000223749"/>
    </source>
</evidence>
<dbReference type="AlphaFoldDB" id="A0A2D1UAB6"/>
<dbReference type="Proteomes" id="UP000223749">
    <property type="component" value="Chromosome"/>
</dbReference>
<dbReference type="GO" id="GO:0016413">
    <property type="term" value="F:O-acetyltransferase activity"/>
    <property type="evidence" value="ECO:0007669"/>
    <property type="project" value="TreeGrafter"/>
</dbReference>
<keyword evidence="4 7" id="KW-0812">Transmembrane</keyword>
<feature type="transmembrane region" description="Helical" evidence="7">
    <location>
        <begin position="167"/>
        <end position="189"/>
    </location>
</feature>